<feature type="domain" description="DYW" evidence="5">
    <location>
        <begin position="797"/>
        <end position="889"/>
    </location>
</feature>
<evidence type="ECO:0000256" key="1">
    <source>
        <dbReference type="ARBA" id="ARBA00006643"/>
    </source>
</evidence>
<dbReference type="InterPro" id="IPR011990">
    <property type="entry name" value="TPR-like_helical_dom_sf"/>
</dbReference>
<organism evidence="6 7">
    <name type="scientific">Jatropha curcas</name>
    <name type="common">Barbados nut</name>
    <dbReference type="NCBI Taxonomy" id="180498"/>
    <lineage>
        <taxon>Eukaryota</taxon>
        <taxon>Viridiplantae</taxon>
        <taxon>Streptophyta</taxon>
        <taxon>Embryophyta</taxon>
        <taxon>Tracheophyta</taxon>
        <taxon>Spermatophyta</taxon>
        <taxon>Magnoliopsida</taxon>
        <taxon>eudicotyledons</taxon>
        <taxon>Gunneridae</taxon>
        <taxon>Pentapetalae</taxon>
        <taxon>rosids</taxon>
        <taxon>fabids</taxon>
        <taxon>Malpighiales</taxon>
        <taxon>Euphorbiaceae</taxon>
        <taxon>Crotonoideae</taxon>
        <taxon>Jatropheae</taxon>
        <taxon>Jatropha</taxon>
    </lineage>
</organism>
<feature type="repeat" description="PPR" evidence="3">
    <location>
        <begin position="580"/>
        <end position="614"/>
    </location>
</feature>
<dbReference type="PANTHER" id="PTHR47926">
    <property type="entry name" value="PENTATRICOPEPTIDE REPEAT-CONTAINING PROTEIN"/>
    <property type="match status" value="1"/>
</dbReference>
<dbReference type="InterPro" id="IPR046848">
    <property type="entry name" value="E_motif"/>
</dbReference>
<evidence type="ECO:0000313" key="7">
    <source>
        <dbReference type="Proteomes" id="UP000027138"/>
    </source>
</evidence>
<comment type="similarity">
    <text evidence="1">Belongs to the PPR family. PCMP-H subfamily.</text>
</comment>
<dbReference type="AlphaFoldDB" id="A0A067L3Y8"/>
<feature type="region of interest" description="Disordered" evidence="4">
    <location>
        <begin position="20"/>
        <end position="52"/>
    </location>
</feature>
<dbReference type="InterPro" id="IPR002885">
    <property type="entry name" value="PPR_rpt"/>
</dbReference>
<feature type="compositionally biased region" description="Basic residues" evidence="4">
    <location>
        <begin position="28"/>
        <end position="40"/>
    </location>
</feature>
<dbReference type="GO" id="GO:0003723">
    <property type="term" value="F:RNA binding"/>
    <property type="evidence" value="ECO:0007669"/>
    <property type="project" value="InterPro"/>
</dbReference>
<dbReference type="FunFam" id="1.25.40.10:FF:000361">
    <property type="entry name" value="Pentatricopeptide repeat-containing protein chloroplastic"/>
    <property type="match status" value="1"/>
</dbReference>
<protein>
    <recommendedName>
        <fullName evidence="5">DYW domain-containing protein</fullName>
    </recommendedName>
</protein>
<proteinExistence type="inferred from homology"/>
<dbReference type="GO" id="GO:0008270">
    <property type="term" value="F:zinc ion binding"/>
    <property type="evidence" value="ECO:0007669"/>
    <property type="project" value="InterPro"/>
</dbReference>
<dbReference type="InterPro" id="IPR046960">
    <property type="entry name" value="PPR_At4g14850-like_plant"/>
</dbReference>
<feature type="repeat" description="PPR" evidence="3">
    <location>
        <begin position="159"/>
        <end position="193"/>
    </location>
</feature>
<gene>
    <name evidence="6" type="ORF">JCGZ_26670</name>
</gene>
<dbReference type="Pfam" id="PF01535">
    <property type="entry name" value="PPR"/>
    <property type="match status" value="4"/>
</dbReference>
<evidence type="ECO:0000259" key="5">
    <source>
        <dbReference type="Pfam" id="PF14432"/>
    </source>
</evidence>
<dbReference type="GO" id="GO:0009451">
    <property type="term" value="P:RNA modification"/>
    <property type="evidence" value="ECO:0007669"/>
    <property type="project" value="InterPro"/>
</dbReference>
<evidence type="ECO:0000256" key="4">
    <source>
        <dbReference type="SAM" id="MobiDB-lite"/>
    </source>
</evidence>
<keyword evidence="7" id="KW-1185">Reference proteome</keyword>
<dbReference type="Gene3D" id="1.25.40.10">
    <property type="entry name" value="Tetratricopeptide repeat domain"/>
    <property type="match status" value="5"/>
</dbReference>
<dbReference type="NCBIfam" id="TIGR00756">
    <property type="entry name" value="PPR"/>
    <property type="match status" value="6"/>
</dbReference>
<feature type="repeat" description="PPR" evidence="3">
    <location>
        <begin position="466"/>
        <end position="496"/>
    </location>
</feature>
<dbReference type="Pfam" id="PF13041">
    <property type="entry name" value="PPR_2"/>
    <property type="match status" value="3"/>
</dbReference>
<dbReference type="EMBL" id="KK914280">
    <property type="protein sequence ID" value="KDP43137.1"/>
    <property type="molecule type" value="Genomic_DNA"/>
</dbReference>
<dbReference type="Proteomes" id="UP000027138">
    <property type="component" value="Unassembled WGS sequence"/>
</dbReference>
<evidence type="ECO:0000256" key="2">
    <source>
        <dbReference type="ARBA" id="ARBA00022737"/>
    </source>
</evidence>
<feature type="repeat" description="PPR" evidence="3">
    <location>
        <begin position="262"/>
        <end position="296"/>
    </location>
</feature>
<dbReference type="OrthoDB" id="749902at2759"/>
<dbReference type="InterPro" id="IPR032867">
    <property type="entry name" value="DYW_dom"/>
</dbReference>
<dbReference type="Pfam" id="PF14432">
    <property type="entry name" value="DYW_deaminase"/>
    <property type="match status" value="1"/>
</dbReference>
<evidence type="ECO:0000313" key="6">
    <source>
        <dbReference type="EMBL" id="KDP43137.1"/>
    </source>
</evidence>
<accession>A0A067L3Y8</accession>
<reference evidence="6 7" key="1">
    <citation type="journal article" date="2014" name="PLoS ONE">
        <title>Global Analysis of Gene Expression Profiles in Physic Nut (Jatropha curcas L.) Seedlings Exposed to Salt Stress.</title>
        <authorList>
            <person name="Zhang L."/>
            <person name="Zhang C."/>
            <person name="Wu P."/>
            <person name="Chen Y."/>
            <person name="Li M."/>
            <person name="Jiang H."/>
            <person name="Wu G."/>
        </authorList>
    </citation>
    <scope>NUCLEOTIDE SEQUENCE [LARGE SCALE GENOMIC DNA]</scope>
    <source>
        <strain evidence="7">cv. GZQX0401</strain>
        <tissue evidence="6">Young leaves</tissue>
    </source>
</reference>
<dbReference type="PANTHER" id="PTHR47926:SF514">
    <property type="entry name" value="TETRATRICOPEPTIDE-LIKE HELICAL DOMAIN SUPERFAMILY, DYW DOMAIN-CONTAINING PROTEIN"/>
    <property type="match status" value="1"/>
</dbReference>
<evidence type="ECO:0000256" key="3">
    <source>
        <dbReference type="PROSITE-ProRule" id="PRU00708"/>
    </source>
</evidence>
<keyword evidence="2" id="KW-0677">Repeat</keyword>
<dbReference type="FunFam" id="1.25.40.10:FF:002471">
    <property type="entry name" value="Pentatricopeptide repeat-containing protein chloroplastic"/>
    <property type="match status" value="1"/>
</dbReference>
<dbReference type="FunFam" id="1.25.40.10:FF:000733">
    <property type="entry name" value="Pentatricopeptide repeat-containing protein, chloroplastic"/>
    <property type="match status" value="1"/>
</dbReference>
<sequence length="889" mass="99051">MCSHYTVQSLPPISLPFSPHSLSSSQTHHQHTKTHHKHSPHAVLFTSSPKPISQSRSQASWIESLRFSTRSNLFRESISTYIEMILSGVSPDNFAFPAVLKAVTGLGDLNLGRQIHGHVVKFGYEISSVPVANSLVHFYGKCGEISDVYKMFDRISERDIVSWNSLISAFCRFEEWEFALEAFGYMLAENLEPSSFTLVSLTLACSNLGKHDGLRLGKQVHGYSLRKGHWATFTNNSLMSMYANLGRIGDAKSLFDMFEDRNLVSWNTIISSFSQNDRFIEALLFFRLMVLEGVKPDGVTVASVLPACSHLEMLGTGKEIHAHALRNGYLVENSFVGSALVDMYCNCGKAESARQVFDGILNRKIGVWNAMIAGYAQNEQDEKALMLFIEMEAFAGLHPNSTTMAVIVPACVRCATFSNKEAIHGYVIKRGLERDIYVQNALIDMYSRMGKIDVSKTIFSSMEVRDIVSWNTMITGYVISGCYGDALLLLHEMRQADEGNNKHDHEKRVRFIPNSITLMTVLPGCASLAALAKGKEIHAYAIRNSLASEVTVGSALVDMYAKCGCLNLSRKVFNQMPIRNVITWNVIIMAYGMHGNGEEALQLFKDMVAGGEVKPTDVTFIAIFAACSHSGMVDEGLHLFQSMKEEHDIEPGPDHYACVVDLLGRAGQVERAYEFINTTPSCFDNIGAWSSLLGACRLHQNVKIGEIAAQHLIKLQPNVASHYVLLSNIYSSAGLWDRATDVRRKMKEIGVKKEPGCSWIVHGDEMHKFLAGDLMHPQSEELHDFLDTLSERMKKEGYVPDTSCVLHNVEEDEKEALLCGHSEKLAIAFGILNSPPGTTIRVAKNLRVCNDCHAAAKFISKLMDREIILRDVRRFHHFKNGTCSCGDYW</sequence>
<dbReference type="Pfam" id="PF20431">
    <property type="entry name" value="E_motif"/>
    <property type="match status" value="1"/>
</dbReference>
<name>A0A067L3Y8_JATCU</name>
<dbReference type="FunFam" id="1.25.40.10:FF:001359">
    <property type="entry name" value="Pentatricopeptide repeat-containing protein At3g57430, chloroplastic"/>
    <property type="match status" value="1"/>
</dbReference>
<dbReference type="FunFam" id="1.25.40.10:FF:000343">
    <property type="entry name" value="Pentatricopeptide repeat-containing protein At3g58590"/>
    <property type="match status" value="1"/>
</dbReference>
<dbReference type="PROSITE" id="PS51375">
    <property type="entry name" value="PPR"/>
    <property type="match status" value="4"/>
</dbReference>